<keyword evidence="2" id="KW-0732">Signal</keyword>
<evidence type="ECO:0000259" key="3">
    <source>
        <dbReference type="PROSITE" id="PS50164"/>
    </source>
</evidence>
<feature type="transmembrane region" description="Helical" evidence="1">
    <location>
        <begin position="230"/>
        <end position="251"/>
    </location>
</feature>
<proteinExistence type="predicted"/>
<keyword evidence="1" id="KW-1133">Transmembrane helix</keyword>
<accession>A0A974DML9</accession>
<gene>
    <name evidence="4" type="ORF">XELAEV_18011593mg</name>
</gene>
<evidence type="ECO:0000313" key="5">
    <source>
        <dbReference type="Proteomes" id="UP000694892"/>
    </source>
</evidence>
<evidence type="ECO:0000313" key="4">
    <source>
        <dbReference type="EMBL" id="OCT93930.1"/>
    </source>
</evidence>
<dbReference type="Proteomes" id="UP000694892">
    <property type="component" value="Chromosome 2L"/>
</dbReference>
<sequence length="257" mass="29999">MERGRRVLFWAFLLIFITGIFKNEAKETNICKAQQRVNYPREQRTQNRRLPFVTQFTPYSESIGKILCKHWYILRNAYPNIQDFKATPIVSYRRGRTMGNTVTFSNLKIKNPTTNTFLGKKSTGKEFVNPQNGKKVKLRRYYTCYKKFAIYVLTCPCGLIYIGETTQMVKSRISQIRSSINLGNMTLPGSKHFLEKGHTSDQLKFMVLENIPPLKRGGDRELKLKQREVWLINKLGSLYHLASTVIMIYIYSSKKLF</sequence>
<dbReference type="AlphaFoldDB" id="A0A974DML9"/>
<dbReference type="EMBL" id="CM004468">
    <property type="protein sequence ID" value="OCT93930.1"/>
    <property type="molecule type" value="Genomic_DNA"/>
</dbReference>
<keyword evidence="1" id="KW-0472">Membrane</keyword>
<feature type="domain" description="GIY-YIG" evidence="3">
    <location>
        <begin position="146"/>
        <end position="241"/>
    </location>
</feature>
<feature type="chain" id="PRO_5037976938" description="GIY-YIG domain-containing protein" evidence="2">
    <location>
        <begin position="26"/>
        <end position="257"/>
    </location>
</feature>
<reference evidence="5" key="1">
    <citation type="journal article" date="2016" name="Nature">
        <title>Genome evolution in the allotetraploid frog Xenopus laevis.</title>
        <authorList>
            <person name="Session A.M."/>
            <person name="Uno Y."/>
            <person name="Kwon T."/>
            <person name="Chapman J.A."/>
            <person name="Toyoda A."/>
            <person name="Takahashi S."/>
            <person name="Fukui A."/>
            <person name="Hikosaka A."/>
            <person name="Suzuki A."/>
            <person name="Kondo M."/>
            <person name="van Heeringen S.J."/>
            <person name="Quigley I."/>
            <person name="Heinz S."/>
            <person name="Ogino H."/>
            <person name="Ochi H."/>
            <person name="Hellsten U."/>
            <person name="Lyons J.B."/>
            <person name="Simakov O."/>
            <person name="Putnam N."/>
            <person name="Stites J."/>
            <person name="Kuroki Y."/>
            <person name="Tanaka T."/>
            <person name="Michiue T."/>
            <person name="Watanabe M."/>
            <person name="Bogdanovic O."/>
            <person name="Lister R."/>
            <person name="Georgiou G."/>
            <person name="Paranjpe S.S."/>
            <person name="van Kruijsbergen I."/>
            <person name="Shu S."/>
            <person name="Carlson J."/>
            <person name="Kinoshita T."/>
            <person name="Ohta Y."/>
            <person name="Mawaribuchi S."/>
            <person name="Jenkins J."/>
            <person name="Grimwood J."/>
            <person name="Schmutz J."/>
            <person name="Mitros T."/>
            <person name="Mozaffari S.V."/>
            <person name="Suzuki Y."/>
            <person name="Haramoto Y."/>
            <person name="Yamamoto T.S."/>
            <person name="Takagi C."/>
            <person name="Heald R."/>
            <person name="Miller K."/>
            <person name="Haudenschild C."/>
            <person name="Kitzman J."/>
            <person name="Nakayama T."/>
            <person name="Izutsu Y."/>
            <person name="Robert J."/>
            <person name="Fortriede J."/>
            <person name="Burns K."/>
            <person name="Lotay V."/>
            <person name="Karimi K."/>
            <person name="Yasuoka Y."/>
            <person name="Dichmann D.S."/>
            <person name="Flajnik M.F."/>
            <person name="Houston D.W."/>
            <person name="Shendure J."/>
            <person name="DuPasquier L."/>
            <person name="Vize P.D."/>
            <person name="Zorn A.M."/>
            <person name="Ito M."/>
            <person name="Marcotte E.M."/>
            <person name="Wallingford J.B."/>
            <person name="Ito Y."/>
            <person name="Asashima M."/>
            <person name="Ueno N."/>
            <person name="Matsuda Y."/>
            <person name="Veenstra G.J."/>
            <person name="Fujiyama A."/>
            <person name="Harland R.M."/>
            <person name="Taira M."/>
            <person name="Rokhsar D.S."/>
        </authorList>
    </citation>
    <scope>NUCLEOTIDE SEQUENCE [LARGE SCALE GENOMIC DNA]</scope>
    <source>
        <strain evidence="5">J</strain>
    </source>
</reference>
<dbReference type="PANTHER" id="PTHR21301:SF12">
    <property type="match status" value="1"/>
</dbReference>
<evidence type="ECO:0000256" key="2">
    <source>
        <dbReference type="SAM" id="SignalP"/>
    </source>
</evidence>
<dbReference type="PANTHER" id="PTHR21301">
    <property type="entry name" value="REVERSE TRANSCRIPTASE"/>
    <property type="match status" value="1"/>
</dbReference>
<dbReference type="PROSITE" id="PS50164">
    <property type="entry name" value="GIY_YIG"/>
    <property type="match status" value="1"/>
</dbReference>
<dbReference type="InterPro" id="IPR000305">
    <property type="entry name" value="GIY-YIG_endonuc"/>
</dbReference>
<keyword evidence="1" id="KW-0812">Transmembrane</keyword>
<organism evidence="4 5">
    <name type="scientific">Xenopus laevis</name>
    <name type="common">African clawed frog</name>
    <dbReference type="NCBI Taxonomy" id="8355"/>
    <lineage>
        <taxon>Eukaryota</taxon>
        <taxon>Metazoa</taxon>
        <taxon>Chordata</taxon>
        <taxon>Craniata</taxon>
        <taxon>Vertebrata</taxon>
        <taxon>Euteleostomi</taxon>
        <taxon>Amphibia</taxon>
        <taxon>Batrachia</taxon>
        <taxon>Anura</taxon>
        <taxon>Pipoidea</taxon>
        <taxon>Pipidae</taxon>
        <taxon>Xenopodinae</taxon>
        <taxon>Xenopus</taxon>
        <taxon>Xenopus</taxon>
    </lineage>
</organism>
<evidence type="ECO:0000256" key="1">
    <source>
        <dbReference type="SAM" id="Phobius"/>
    </source>
</evidence>
<protein>
    <recommendedName>
        <fullName evidence="3">GIY-YIG domain-containing protein</fullName>
    </recommendedName>
</protein>
<feature type="signal peptide" evidence="2">
    <location>
        <begin position="1"/>
        <end position="25"/>
    </location>
</feature>
<name>A0A974DML9_XENLA</name>
<dbReference type="CDD" id="cd10442">
    <property type="entry name" value="GIY-YIG_PLEs"/>
    <property type="match status" value="1"/>
</dbReference>